<evidence type="ECO:0000313" key="3">
    <source>
        <dbReference type="Proteomes" id="UP001059546"/>
    </source>
</evidence>
<gene>
    <name evidence="1" type="ORF">GPU96_11g20840</name>
    <name evidence="2" type="ORF">PFJ87_11g00210</name>
</gene>
<dbReference type="AlphaFoldDB" id="A0A9Q9FAH8"/>
<dbReference type="EMBL" id="CP075157">
    <property type="protein sequence ID" value="UTX44287.1"/>
    <property type="molecule type" value="Genomic_DNA"/>
</dbReference>
<dbReference type="SUPFAM" id="SSF54236">
    <property type="entry name" value="Ubiquitin-like"/>
    <property type="match status" value="1"/>
</dbReference>
<keyword evidence="4" id="KW-1185">Reference proteome</keyword>
<dbReference type="EMBL" id="CP119072">
    <property type="protein sequence ID" value="WEL39786.1"/>
    <property type="molecule type" value="Genomic_DNA"/>
</dbReference>
<organism evidence="1 3">
    <name type="scientific">Encephalitozoon hellem</name>
    <name type="common">Microsporidian parasite</name>
    <dbReference type="NCBI Taxonomy" id="27973"/>
    <lineage>
        <taxon>Eukaryota</taxon>
        <taxon>Fungi</taxon>
        <taxon>Fungi incertae sedis</taxon>
        <taxon>Microsporidia</taxon>
        <taxon>Unikaryonidae</taxon>
        <taxon>Encephalitozoon</taxon>
    </lineage>
</organism>
<dbReference type="Proteomes" id="UP001059546">
    <property type="component" value="Chromosome XI"/>
</dbReference>
<sequence>MIVRAINHENLYIDGDFKDIEDLKAKIALKYGIPTSSQSIIFNGRLYVLGIFDFPLESHSDTYENPLGCFGCPDTIFNDFASSGMTINEIRAHAFPHKEDLKEEILPLPKAIDIKSIAKKVVEGQYEEISKIPEGLEEEEKAAIMENLGEYIDLILKQANDSTSLDTICWGYTVTR</sequence>
<dbReference type="InterPro" id="IPR029071">
    <property type="entry name" value="Ubiquitin-like_domsf"/>
</dbReference>
<protein>
    <submittedName>
        <fullName evidence="2">Ubiquitin-like domain containing protein</fullName>
    </submittedName>
</protein>
<accession>A0A9Q9FAH8</accession>
<dbReference type="CDD" id="cd17039">
    <property type="entry name" value="Ubl_ubiquitin_like"/>
    <property type="match status" value="1"/>
</dbReference>
<reference evidence="2 4" key="2">
    <citation type="submission" date="2023-02" db="EMBL/GenBank/DDBJ databases">
        <title>Encephalitozoon hellem ATCC 50451 complete genome.</title>
        <authorList>
            <person name="Mascarenhas dos Santos A.C."/>
            <person name="Julian A.T."/>
            <person name="Pombert J.-F."/>
        </authorList>
    </citation>
    <scope>NUCLEOTIDE SEQUENCE [LARGE SCALE GENOMIC DNA]</scope>
    <source>
        <strain evidence="2 4">ATCC 50451</strain>
    </source>
</reference>
<proteinExistence type="predicted"/>
<name>A0A9Q9FAH8_ENCHE</name>
<evidence type="ECO:0000313" key="4">
    <source>
        <dbReference type="Proteomes" id="UP001217963"/>
    </source>
</evidence>
<reference evidence="1" key="1">
    <citation type="submission" date="2021-05" db="EMBL/GenBank/DDBJ databases">
        <title>Encephalitozoon hellem ATCC 50604 Complete Genome.</title>
        <authorList>
            <person name="Mascarenhas dos Santos A.C."/>
            <person name="Julian A.T."/>
            <person name="Pombert J.-F."/>
        </authorList>
    </citation>
    <scope>NUCLEOTIDE SEQUENCE</scope>
    <source>
        <strain evidence="1">ATCC 50604</strain>
    </source>
</reference>
<dbReference type="Proteomes" id="UP001217963">
    <property type="component" value="Chromosome XI"/>
</dbReference>
<evidence type="ECO:0000313" key="1">
    <source>
        <dbReference type="EMBL" id="UTX44287.1"/>
    </source>
</evidence>
<evidence type="ECO:0000313" key="2">
    <source>
        <dbReference type="EMBL" id="WEL39786.1"/>
    </source>
</evidence>
<dbReference type="OrthoDB" id="2192056at2759"/>